<feature type="transmembrane region" description="Helical" evidence="6">
    <location>
        <begin position="335"/>
        <end position="356"/>
    </location>
</feature>
<dbReference type="InterPro" id="IPR018076">
    <property type="entry name" value="T2SS_GspF_dom"/>
</dbReference>
<dbReference type="Proteomes" id="UP000278031">
    <property type="component" value="Unassembled WGS sequence"/>
</dbReference>
<evidence type="ECO:0000256" key="2">
    <source>
        <dbReference type="ARBA" id="ARBA00022475"/>
    </source>
</evidence>
<keyword evidence="5 6" id="KW-0472">Membrane</keyword>
<dbReference type="PANTHER" id="PTHR35402">
    <property type="entry name" value="INTEGRAL MEMBRANE PROTEIN-RELATED"/>
    <property type="match status" value="1"/>
</dbReference>
<evidence type="ECO:0000256" key="6">
    <source>
        <dbReference type="SAM" id="Phobius"/>
    </source>
</evidence>
<dbReference type="Pfam" id="PF00482">
    <property type="entry name" value="T2SSF"/>
    <property type="match status" value="1"/>
</dbReference>
<dbReference type="InterPro" id="IPR042094">
    <property type="entry name" value="T2SS_GspF_sf"/>
</dbReference>
<dbReference type="Gene3D" id="1.20.81.30">
    <property type="entry name" value="Type II secretion system (T2SS), domain F"/>
    <property type="match status" value="1"/>
</dbReference>
<dbReference type="PANTHER" id="PTHR35402:SF1">
    <property type="entry name" value="TYPE II SECRETION SYSTEM PROTEIN GSPF DOMAIN-CONTAINING PROTEIN"/>
    <property type="match status" value="1"/>
</dbReference>
<feature type="transmembrane region" description="Helical" evidence="6">
    <location>
        <begin position="114"/>
        <end position="139"/>
    </location>
</feature>
<dbReference type="InterPro" id="IPR056569">
    <property type="entry name" value="ArlJ-like"/>
</dbReference>
<evidence type="ECO:0000313" key="8">
    <source>
        <dbReference type="EMBL" id="RLG71119.1"/>
    </source>
</evidence>
<accession>A0A497JL30</accession>
<name>A0A497JL30_9ARCH</name>
<feature type="domain" description="Type II secretion system protein GspF" evidence="7">
    <location>
        <begin position="188"/>
        <end position="313"/>
    </location>
</feature>
<keyword evidence="3 6" id="KW-0812">Transmembrane</keyword>
<evidence type="ECO:0000256" key="5">
    <source>
        <dbReference type="ARBA" id="ARBA00023136"/>
    </source>
</evidence>
<evidence type="ECO:0000256" key="1">
    <source>
        <dbReference type="ARBA" id="ARBA00004651"/>
    </source>
</evidence>
<keyword evidence="4 6" id="KW-1133">Transmembrane helix</keyword>
<keyword evidence="2" id="KW-1003">Cell membrane</keyword>
<feature type="transmembrane region" description="Helical" evidence="6">
    <location>
        <begin position="145"/>
        <end position="169"/>
    </location>
</feature>
<comment type="subcellular location">
    <subcellularLocation>
        <location evidence="1">Cell membrane</location>
        <topology evidence="1">Multi-pass membrane protein</topology>
    </subcellularLocation>
</comment>
<evidence type="ECO:0000256" key="3">
    <source>
        <dbReference type="ARBA" id="ARBA00022692"/>
    </source>
</evidence>
<sequence length="363" mass="40369">MAEKKEKERLEKVESIVARMKKKYAKEGLAPGETSSELKELRDLVTGGKTKVKIKAIEQLKESKNKLIQFIASAYSSFQEVLTPLLRAFSNLAVVKRLDYYLYSAHMRFSVAQWLIISVVSSVILSVAIFFLSGLLFTFLSFPLALIFIDSLLLSVGAFLLSSGSLLLYPKFLALRRADLIDAELPFALRHIATQLRAGIGLFRALQTIASQDYGILSEEFSRTITQIEEGTETKEALTKLAYYTQSKSLKRAIAHIVRALRTGGNLSDVMTSIASDTAFEQRTKIRDFAEKMNFFGVVFIFVAIVLPVFIAIFAAVANSPVSKIFIASMPLTPLVITLIYGILMPLLLAFLVIYLKSIQPSV</sequence>
<proteinExistence type="predicted"/>
<comment type="caution">
    <text evidence="8">The sequence shown here is derived from an EMBL/GenBank/DDBJ whole genome shotgun (WGS) entry which is preliminary data.</text>
</comment>
<feature type="transmembrane region" description="Helical" evidence="6">
    <location>
        <begin position="293"/>
        <end position="315"/>
    </location>
</feature>
<reference evidence="8 9" key="1">
    <citation type="submission" date="2018-06" db="EMBL/GenBank/DDBJ databases">
        <title>Extensive metabolic versatility and redundancy in microbially diverse, dynamic hydrothermal sediments.</title>
        <authorList>
            <person name="Dombrowski N."/>
            <person name="Teske A."/>
            <person name="Baker B.J."/>
        </authorList>
    </citation>
    <scope>NUCLEOTIDE SEQUENCE [LARGE SCALE GENOMIC DNA]</scope>
    <source>
        <strain evidence="8">B51_G17</strain>
    </source>
</reference>
<evidence type="ECO:0000313" key="9">
    <source>
        <dbReference type="Proteomes" id="UP000278031"/>
    </source>
</evidence>
<dbReference type="EMBL" id="QMWP01000009">
    <property type="protein sequence ID" value="RLG71119.1"/>
    <property type="molecule type" value="Genomic_DNA"/>
</dbReference>
<evidence type="ECO:0000259" key="7">
    <source>
        <dbReference type="Pfam" id="PF00482"/>
    </source>
</evidence>
<dbReference type="AlphaFoldDB" id="A0A497JL30"/>
<organism evidence="8 9">
    <name type="scientific">Candidatus Iainarchaeum sp</name>
    <dbReference type="NCBI Taxonomy" id="3101447"/>
    <lineage>
        <taxon>Archaea</taxon>
        <taxon>Candidatus Iainarchaeota</taxon>
        <taxon>Candidatus Iainarchaeia</taxon>
        <taxon>Candidatus Iainarchaeales</taxon>
        <taxon>Candidatus Iainarchaeaceae</taxon>
        <taxon>Candidatus Iainarchaeum</taxon>
    </lineage>
</organism>
<evidence type="ECO:0000256" key="4">
    <source>
        <dbReference type="ARBA" id="ARBA00022989"/>
    </source>
</evidence>
<protein>
    <recommendedName>
        <fullName evidence="7">Type II secretion system protein GspF domain-containing protein</fullName>
    </recommendedName>
</protein>
<gene>
    <name evidence="8" type="ORF">DRO04_00460</name>
</gene>
<dbReference type="GO" id="GO:0005886">
    <property type="term" value="C:plasma membrane"/>
    <property type="evidence" value="ECO:0007669"/>
    <property type="project" value="UniProtKB-SubCell"/>
</dbReference>